<dbReference type="EC" id="2.4.1.135" evidence="3 11"/>
<organism evidence="12 13">
    <name type="scientific">Orchesella dallaii</name>
    <dbReference type="NCBI Taxonomy" id="48710"/>
    <lineage>
        <taxon>Eukaryota</taxon>
        <taxon>Metazoa</taxon>
        <taxon>Ecdysozoa</taxon>
        <taxon>Arthropoda</taxon>
        <taxon>Hexapoda</taxon>
        <taxon>Collembola</taxon>
        <taxon>Entomobryomorpha</taxon>
        <taxon>Entomobryoidea</taxon>
        <taxon>Orchesellidae</taxon>
        <taxon>Orchesellinae</taxon>
        <taxon>Orchesella</taxon>
    </lineage>
</organism>
<evidence type="ECO:0000256" key="1">
    <source>
        <dbReference type="ARBA" id="ARBA00004606"/>
    </source>
</evidence>
<evidence type="ECO:0000256" key="4">
    <source>
        <dbReference type="ARBA" id="ARBA00022679"/>
    </source>
</evidence>
<dbReference type="EMBL" id="CAXLJM020000024">
    <property type="protein sequence ID" value="CAL8091800.1"/>
    <property type="molecule type" value="Genomic_DNA"/>
</dbReference>
<keyword evidence="6 11" id="KW-0735">Signal-anchor</keyword>
<comment type="pathway">
    <text evidence="11">Protein modification; protein glycosylation.</text>
</comment>
<proteinExistence type="inferred from homology"/>
<comment type="catalytic activity">
    <reaction evidence="10 11">
        <text>3-O-(beta-D-galactosyl-(1-&gt;3)-beta-D-galactosyl-(1-&gt;4)-beta-D-xylosyl)-L-seryl-[protein] + UDP-alpha-D-glucuronate = 3-O-(beta-D-GlcA-(1-&gt;3)-beta-D-Gal-(1-&gt;3)-beta-D-Gal-(1-&gt;4)-beta-D-Xyl)-L-seryl-[protein] + UDP + H(+)</text>
        <dbReference type="Rhea" id="RHEA:24168"/>
        <dbReference type="Rhea" id="RHEA-COMP:12571"/>
        <dbReference type="Rhea" id="RHEA-COMP:12573"/>
        <dbReference type="ChEBI" id="CHEBI:15378"/>
        <dbReference type="ChEBI" id="CHEBI:58052"/>
        <dbReference type="ChEBI" id="CHEBI:58223"/>
        <dbReference type="ChEBI" id="CHEBI:132090"/>
        <dbReference type="ChEBI" id="CHEBI:132093"/>
        <dbReference type="EC" id="2.4.1.135"/>
    </reaction>
</comment>
<comment type="subcellular location">
    <subcellularLocation>
        <location evidence="11">Golgi apparatus membrane</location>
        <topology evidence="11">Single-pass type II membrane protein</topology>
    </subcellularLocation>
    <subcellularLocation>
        <location evidence="1">Membrane</location>
        <topology evidence="1">Single-pass type II membrane protein</topology>
    </subcellularLocation>
</comment>
<comment type="similarity">
    <text evidence="2 11">Belongs to the glycosyltransferase 43 family.</text>
</comment>
<keyword evidence="8" id="KW-0472">Membrane</keyword>
<evidence type="ECO:0000256" key="5">
    <source>
        <dbReference type="ARBA" id="ARBA00022692"/>
    </source>
</evidence>
<comment type="cofactor">
    <cofactor evidence="11">
        <name>Mn(2+)</name>
        <dbReference type="ChEBI" id="CHEBI:29035"/>
    </cofactor>
</comment>
<name>A0ABP1Q6X8_9HEXA</name>
<dbReference type="SUPFAM" id="SSF53448">
    <property type="entry name" value="Nucleotide-diphospho-sugar transferases"/>
    <property type="match status" value="1"/>
</dbReference>
<dbReference type="PANTHER" id="PTHR10896:SF65">
    <property type="entry name" value="GALACTOSYLGALACTOSYLXYLOSYLPROTEIN 3-BETA-GLUCURONOSYLTRANSFERASE 3"/>
    <property type="match status" value="1"/>
</dbReference>
<dbReference type="CDD" id="cd00218">
    <property type="entry name" value="GlcAT-I"/>
    <property type="match status" value="1"/>
</dbReference>
<dbReference type="PANTHER" id="PTHR10896">
    <property type="entry name" value="GALACTOSYLGALACTOSYLXYLOSYLPROTEIN 3-BETA-GLUCURONOSYLTRANSFERASE BETA-1,3-GLUCURONYLTRANSFERASE"/>
    <property type="match status" value="1"/>
</dbReference>
<evidence type="ECO:0000313" key="13">
    <source>
        <dbReference type="Proteomes" id="UP001642540"/>
    </source>
</evidence>
<evidence type="ECO:0000256" key="11">
    <source>
        <dbReference type="RuleBase" id="RU363127"/>
    </source>
</evidence>
<evidence type="ECO:0000256" key="3">
    <source>
        <dbReference type="ARBA" id="ARBA00012641"/>
    </source>
</evidence>
<keyword evidence="13" id="KW-1185">Reference proteome</keyword>
<keyword evidence="11" id="KW-0479">Metal-binding</keyword>
<gene>
    <name evidence="12" type="ORF">ODALV1_LOCUS8030</name>
</gene>
<keyword evidence="4 11" id="KW-0808">Transferase</keyword>
<accession>A0ABP1Q6X8</accession>
<evidence type="ECO:0000313" key="12">
    <source>
        <dbReference type="EMBL" id="CAL8091800.1"/>
    </source>
</evidence>
<evidence type="ECO:0000256" key="10">
    <source>
        <dbReference type="ARBA" id="ARBA00047979"/>
    </source>
</evidence>
<comment type="caution">
    <text evidence="12">The sequence shown here is derived from an EMBL/GenBank/DDBJ whole genome shotgun (WGS) entry which is preliminary data.</text>
</comment>
<keyword evidence="5" id="KW-0812">Transmembrane</keyword>
<evidence type="ECO:0000256" key="6">
    <source>
        <dbReference type="ARBA" id="ARBA00022968"/>
    </source>
</evidence>
<evidence type="ECO:0000256" key="2">
    <source>
        <dbReference type="ARBA" id="ARBA00007706"/>
    </source>
</evidence>
<evidence type="ECO:0000256" key="7">
    <source>
        <dbReference type="ARBA" id="ARBA00022989"/>
    </source>
</evidence>
<dbReference type="Gene3D" id="3.90.550.10">
    <property type="entry name" value="Spore Coat Polysaccharide Biosynthesis Protein SpsA, Chain A"/>
    <property type="match status" value="1"/>
</dbReference>
<dbReference type="InterPro" id="IPR029044">
    <property type="entry name" value="Nucleotide-diphossugar_trans"/>
</dbReference>
<keyword evidence="11" id="KW-0333">Golgi apparatus</keyword>
<dbReference type="Pfam" id="PF03360">
    <property type="entry name" value="Glyco_transf_43"/>
    <property type="match status" value="1"/>
</dbReference>
<evidence type="ECO:0000256" key="9">
    <source>
        <dbReference type="ARBA" id="ARBA00023180"/>
    </source>
</evidence>
<keyword evidence="7" id="KW-1133">Transmembrane helix</keyword>
<dbReference type="InterPro" id="IPR005027">
    <property type="entry name" value="Glyco_trans_43"/>
</dbReference>
<reference evidence="12 13" key="1">
    <citation type="submission" date="2024-08" db="EMBL/GenBank/DDBJ databases">
        <authorList>
            <person name="Cucini C."/>
            <person name="Frati F."/>
        </authorList>
    </citation>
    <scope>NUCLEOTIDE SEQUENCE [LARGE SCALE GENOMIC DNA]</scope>
</reference>
<keyword evidence="11" id="KW-0464">Manganese</keyword>
<sequence>MILQYFKFIGRKMTKNRKVAFAGATLLLMVWCTKGYWTADGNERVRDRLSMAYNDDRGKGIPINLSSEAKAAFEHRERIINSLKLEISKLEKGCPSNKLEKDSQLPKIYAITPTYKRPVQKAELTRLSHTLMLVPNLHWVIVEDAEKKSELVANLLARTGMPYTHLHAVTPATWKIKPKEAWYNKPRGVLQRNAALAWLRANVRSDEEGVVYFADDDNAYALEVFDEMRYVKTVGVWPVGLVGGLMVERPKVNAEGKVVGWLTVWSPNRPFAIDMAGFAVNLKLFMSKPEGKFKNEVQKGYQESEFLRHFVTSLDDVEPKAENCTKVYVWHTRTENPPLREEIRLKKEAKPPSDLRIEV</sequence>
<keyword evidence="9" id="KW-0325">Glycoprotein</keyword>
<protein>
    <recommendedName>
        <fullName evidence="3 11">Galactosylgalactosylxylosylprotein 3-beta-glucuronosyltransferase</fullName>
        <ecNumber evidence="3 11">2.4.1.135</ecNumber>
    </recommendedName>
</protein>
<dbReference type="Proteomes" id="UP001642540">
    <property type="component" value="Unassembled WGS sequence"/>
</dbReference>
<evidence type="ECO:0000256" key="8">
    <source>
        <dbReference type="ARBA" id="ARBA00023136"/>
    </source>
</evidence>